<evidence type="ECO:0000256" key="1">
    <source>
        <dbReference type="ARBA" id="ARBA00022490"/>
    </source>
</evidence>
<dbReference type="HAMAP" id="MF_01185">
    <property type="entry name" value="FliW"/>
    <property type="match status" value="1"/>
</dbReference>
<dbReference type="InterPro" id="IPR003775">
    <property type="entry name" value="Flagellar_assembly_factor_FliW"/>
</dbReference>
<sequence length="150" mass="17001">MKTERLEEVEIPRESILRFELGLPGFENLRSFALIQMAEDSDIRTLQSLEESHISFLVSSPFIFHPQYEFDLPEPVQEELELNGEEDLEILAILNVPGDISKATINLLAPLIVNKNNGKAKQYILRSNEYSPRHPIMKPDQIATNIGGGE</sequence>
<protein>
    <recommendedName>
        <fullName evidence="4">Flagellar assembly factor FliW</fullName>
    </recommendedName>
</protein>
<dbReference type="GO" id="GO:0044780">
    <property type="term" value="P:bacterial-type flagellum assembly"/>
    <property type="evidence" value="ECO:0007669"/>
    <property type="project" value="UniProtKB-UniRule"/>
</dbReference>
<comment type="function">
    <text evidence="4">Acts as an anti-CsrA protein, binds CsrA and prevents it from repressing translation of its target genes, one of which is flagellin. Binds to flagellin and participates in the assembly of the flagellum.</text>
</comment>
<dbReference type="PANTHER" id="PTHR39190">
    <property type="entry name" value="FLAGELLAR ASSEMBLY FACTOR FLIW"/>
    <property type="match status" value="1"/>
</dbReference>
<evidence type="ECO:0000313" key="5">
    <source>
        <dbReference type="EMBL" id="MBJ6361930.1"/>
    </source>
</evidence>
<accession>A0A934ML92</accession>
<organism evidence="5 6">
    <name type="scientific">Paenibacillus roseus</name>
    <dbReference type="NCBI Taxonomy" id="2798579"/>
    <lineage>
        <taxon>Bacteria</taxon>
        <taxon>Bacillati</taxon>
        <taxon>Bacillota</taxon>
        <taxon>Bacilli</taxon>
        <taxon>Bacillales</taxon>
        <taxon>Paenibacillaceae</taxon>
        <taxon>Paenibacillus</taxon>
    </lineage>
</organism>
<reference evidence="5" key="1">
    <citation type="submission" date="2020-12" db="EMBL/GenBank/DDBJ databases">
        <authorList>
            <person name="Huq M.A."/>
        </authorList>
    </citation>
    <scope>NUCLEOTIDE SEQUENCE</scope>
    <source>
        <strain evidence="5">MAHUQ-46</strain>
    </source>
</reference>
<dbReference type="Proteomes" id="UP000640274">
    <property type="component" value="Unassembled WGS sequence"/>
</dbReference>
<name>A0A934ML92_9BACL</name>
<dbReference type="Pfam" id="PF02623">
    <property type="entry name" value="FliW"/>
    <property type="match status" value="1"/>
</dbReference>
<keyword evidence="2 4" id="KW-1005">Bacterial flagellum biogenesis</keyword>
<comment type="subcellular location">
    <subcellularLocation>
        <location evidence="4">Cytoplasm</location>
    </subcellularLocation>
</comment>
<dbReference type="SUPFAM" id="SSF141457">
    <property type="entry name" value="BH3618-like"/>
    <property type="match status" value="1"/>
</dbReference>
<dbReference type="EMBL" id="JAELUP010000061">
    <property type="protein sequence ID" value="MBJ6361930.1"/>
    <property type="molecule type" value="Genomic_DNA"/>
</dbReference>
<comment type="similarity">
    <text evidence="4">Belongs to the FliW family.</text>
</comment>
<keyword evidence="1 4" id="KW-0963">Cytoplasm</keyword>
<keyword evidence="4" id="KW-0143">Chaperone</keyword>
<comment type="caution">
    <text evidence="5">The sequence shown here is derived from an EMBL/GenBank/DDBJ whole genome shotgun (WGS) entry which is preliminary data.</text>
</comment>
<keyword evidence="3 4" id="KW-0810">Translation regulation</keyword>
<evidence type="ECO:0000256" key="3">
    <source>
        <dbReference type="ARBA" id="ARBA00022845"/>
    </source>
</evidence>
<dbReference type="PANTHER" id="PTHR39190:SF1">
    <property type="entry name" value="FLAGELLAR ASSEMBLY FACTOR FLIW"/>
    <property type="match status" value="1"/>
</dbReference>
<dbReference type="GO" id="GO:0005737">
    <property type="term" value="C:cytoplasm"/>
    <property type="evidence" value="ECO:0007669"/>
    <property type="project" value="UniProtKB-SubCell"/>
</dbReference>
<evidence type="ECO:0000256" key="2">
    <source>
        <dbReference type="ARBA" id="ARBA00022795"/>
    </source>
</evidence>
<keyword evidence="5" id="KW-0282">Flagellum</keyword>
<dbReference type="NCBIfam" id="NF009793">
    <property type="entry name" value="PRK13285.1-1"/>
    <property type="match status" value="1"/>
</dbReference>
<dbReference type="Gene3D" id="2.30.290.10">
    <property type="entry name" value="BH3618-like"/>
    <property type="match status" value="1"/>
</dbReference>
<proteinExistence type="inferred from homology"/>
<dbReference type="AlphaFoldDB" id="A0A934ML92"/>
<dbReference type="InterPro" id="IPR024046">
    <property type="entry name" value="Flagellar_assmbl_FliW_dom_sf"/>
</dbReference>
<comment type="subunit">
    <text evidence="4">Interacts with translational regulator CsrA and flagellin(s).</text>
</comment>
<keyword evidence="5" id="KW-0966">Cell projection</keyword>
<keyword evidence="5" id="KW-0969">Cilium</keyword>
<gene>
    <name evidence="4" type="primary">fliW</name>
    <name evidence="5" type="ORF">JFN88_11710</name>
</gene>
<evidence type="ECO:0000256" key="4">
    <source>
        <dbReference type="HAMAP-Rule" id="MF_01185"/>
    </source>
</evidence>
<evidence type="ECO:0000313" key="6">
    <source>
        <dbReference type="Proteomes" id="UP000640274"/>
    </source>
</evidence>
<dbReference type="GO" id="GO:0006417">
    <property type="term" value="P:regulation of translation"/>
    <property type="evidence" value="ECO:0007669"/>
    <property type="project" value="UniProtKB-KW"/>
</dbReference>
<keyword evidence="6" id="KW-1185">Reference proteome</keyword>
<dbReference type="RefSeq" id="WP_199019478.1">
    <property type="nucleotide sequence ID" value="NZ_JAELUP010000061.1"/>
</dbReference>